<evidence type="ECO:0000313" key="3">
    <source>
        <dbReference type="Proteomes" id="UP001206925"/>
    </source>
</evidence>
<proteinExistence type="predicted"/>
<comment type="caution">
    <text evidence="2">The sequence shown here is derived from an EMBL/GenBank/DDBJ whole genome shotgun (WGS) entry which is preliminary data.</text>
</comment>
<dbReference type="AlphaFoldDB" id="A0AAD5CGS0"/>
<evidence type="ECO:0000313" key="2">
    <source>
        <dbReference type="EMBL" id="KAI7741473.1"/>
    </source>
</evidence>
<name>A0AAD5CGS0_AMBAR</name>
<accession>A0AAD5CGS0</accession>
<dbReference type="Proteomes" id="UP001206925">
    <property type="component" value="Unassembled WGS sequence"/>
</dbReference>
<dbReference type="EMBL" id="JAMZMK010008189">
    <property type="protein sequence ID" value="KAI7741473.1"/>
    <property type="molecule type" value="Genomic_DNA"/>
</dbReference>
<evidence type="ECO:0000256" key="1">
    <source>
        <dbReference type="SAM" id="MobiDB-lite"/>
    </source>
</evidence>
<keyword evidence="3" id="KW-1185">Reference proteome</keyword>
<reference evidence="2" key="1">
    <citation type="submission" date="2022-06" db="EMBL/GenBank/DDBJ databases">
        <title>Uncovering the hologenomic basis of an extraordinary plant invasion.</title>
        <authorList>
            <person name="Bieker V.C."/>
            <person name="Martin M.D."/>
            <person name="Gilbert T."/>
            <person name="Hodgins K."/>
            <person name="Battlay P."/>
            <person name="Petersen B."/>
            <person name="Wilson J."/>
        </authorList>
    </citation>
    <scope>NUCLEOTIDE SEQUENCE</scope>
    <source>
        <strain evidence="2">AA19_3_7</strain>
        <tissue evidence="2">Leaf</tissue>
    </source>
</reference>
<feature type="compositionally biased region" description="Polar residues" evidence="1">
    <location>
        <begin position="287"/>
        <end position="306"/>
    </location>
</feature>
<feature type="region of interest" description="Disordered" evidence="1">
    <location>
        <begin position="274"/>
        <end position="341"/>
    </location>
</feature>
<dbReference type="PANTHER" id="PTHR47344:SF1">
    <property type="entry name" value="RING ZINC FINGER PROTEIN-RELATED"/>
    <property type="match status" value="1"/>
</dbReference>
<protein>
    <submittedName>
        <fullName evidence="2">Uncharacterized protein</fullName>
    </submittedName>
</protein>
<organism evidence="2 3">
    <name type="scientific">Ambrosia artemisiifolia</name>
    <name type="common">Common ragweed</name>
    <dbReference type="NCBI Taxonomy" id="4212"/>
    <lineage>
        <taxon>Eukaryota</taxon>
        <taxon>Viridiplantae</taxon>
        <taxon>Streptophyta</taxon>
        <taxon>Embryophyta</taxon>
        <taxon>Tracheophyta</taxon>
        <taxon>Spermatophyta</taxon>
        <taxon>Magnoliopsida</taxon>
        <taxon>eudicotyledons</taxon>
        <taxon>Gunneridae</taxon>
        <taxon>Pentapetalae</taxon>
        <taxon>asterids</taxon>
        <taxon>campanulids</taxon>
        <taxon>Asterales</taxon>
        <taxon>Asteraceae</taxon>
        <taxon>Asteroideae</taxon>
        <taxon>Heliantheae alliance</taxon>
        <taxon>Heliantheae</taxon>
        <taxon>Ambrosia</taxon>
    </lineage>
</organism>
<dbReference type="PANTHER" id="PTHR47344">
    <property type="entry name" value="RING ZINC FINGER PROTEIN-RELATED"/>
    <property type="match status" value="1"/>
</dbReference>
<feature type="region of interest" description="Disordered" evidence="1">
    <location>
        <begin position="226"/>
        <end position="254"/>
    </location>
</feature>
<gene>
    <name evidence="2" type="ORF">M8C21_003987</name>
</gene>
<sequence>MHVPTLNEAFFWQYGGECSRSISLLGYALVQYLEVLARALFINAQKNQYPVRIRSNMVRYHGEINVLERRENDLENIMNELNVCKELLKKETSLKNEASEQTCTIHRLLCLKTQELTESKSECFKLQEKNMAVAKELAELKLVSNLDLDEDEIDKLVSLGIERHSNYGVDILKKCLVARNRLYTELIKKFNALTYKESRSCKELEKAKEQLEKLKLKKKKDNEVLRAQVSKKTKNPSSVLNGVDPTLDDTCTPQDIIKEPDVYLGQTKRLRVSENINESSNKDDDVTQPTKSATTDASNLSKNVHGTSEHDGVPQEDATNRHPSKLCKQGQSKAASGVAVGPDGRGGTIKVFESHNLTSLNSGGSLNSAKIGKIKAKASSLQSRGYRVYGLSRTIHGSQGSCCWKR</sequence>